<organism evidence="7">
    <name type="scientific">uncultured Nocardioidaceae bacterium</name>
    <dbReference type="NCBI Taxonomy" id="253824"/>
    <lineage>
        <taxon>Bacteria</taxon>
        <taxon>Bacillati</taxon>
        <taxon>Actinomycetota</taxon>
        <taxon>Actinomycetes</taxon>
        <taxon>Propionibacteriales</taxon>
        <taxon>Nocardioidaceae</taxon>
        <taxon>environmental samples</taxon>
    </lineage>
</organism>
<dbReference type="Pfam" id="PF03916">
    <property type="entry name" value="NrfD"/>
    <property type="match status" value="1"/>
</dbReference>
<evidence type="ECO:0000256" key="2">
    <source>
        <dbReference type="ARBA" id="ARBA00008929"/>
    </source>
</evidence>
<comment type="subcellular location">
    <subcellularLocation>
        <location evidence="1">Cell membrane</location>
        <topology evidence="1">Multi-pass membrane protein</topology>
    </subcellularLocation>
</comment>
<keyword evidence="6" id="KW-0472">Membrane</keyword>
<dbReference type="AlphaFoldDB" id="A0A6J4LZ23"/>
<reference evidence="7" key="1">
    <citation type="submission" date="2020-02" db="EMBL/GenBank/DDBJ databases">
        <authorList>
            <person name="Meier V. D."/>
        </authorList>
    </citation>
    <scope>NUCLEOTIDE SEQUENCE</scope>
    <source>
        <strain evidence="7">AVDCRST_MAG46</strain>
    </source>
</reference>
<sequence length="312" mass="32047">MKGDRALVPEADFRSYYGRPILKPPAWKEPDVPLYLFLGGVAGASSVLAEGAAAADLPALRRVARLSAATGAGLGTVALIHDLGRPMRFLNMLRVVKPTSPLSVGTWILSPFAAFASAAAASEVTGIAPRLGRLAGVGAAFFGPPLSTYTAALLCNTAVPSWHEAHREMPFLFAGSASAAAGGLAMTLVPVDQAGPARRLAAVGAALELGATEVMEHNLGPLLAEPYKLGRPGRLLRAARALTIAGGLGSVVSGRSRVLSALSGLALMGGSVLMRFGVYGAGVASTKDPKYVVIPQRERLDRKLAGVADGHA</sequence>
<evidence type="ECO:0000313" key="7">
    <source>
        <dbReference type="EMBL" id="CAA9341902.1"/>
    </source>
</evidence>
<keyword evidence="3" id="KW-1003">Cell membrane</keyword>
<keyword evidence="4" id="KW-0812">Transmembrane</keyword>
<name>A0A6J4LZ23_9ACTN</name>
<evidence type="ECO:0000256" key="3">
    <source>
        <dbReference type="ARBA" id="ARBA00022475"/>
    </source>
</evidence>
<accession>A0A6J4LZ23</accession>
<proteinExistence type="inferred from homology"/>
<protein>
    <submittedName>
        <fullName evidence="7">Formate dehydrogenase O putative subunit</fullName>
    </submittedName>
</protein>
<dbReference type="EMBL" id="CADCUD010000133">
    <property type="protein sequence ID" value="CAA9341902.1"/>
    <property type="molecule type" value="Genomic_DNA"/>
</dbReference>
<evidence type="ECO:0000256" key="1">
    <source>
        <dbReference type="ARBA" id="ARBA00004651"/>
    </source>
</evidence>
<dbReference type="GO" id="GO:0005886">
    <property type="term" value="C:plasma membrane"/>
    <property type="evidence" value="ECO:0007669"/>
    <property type="project" value="UniProtKB-SubCell"/>
</dbReference>
<dbReference type="Gene3D" id="1.20.1630.10">
    <property type="entry name" value="Formate dehydrogenase/DMSO reductase domain"/>
    <property type="match status" value="1"/>
</dbReference>
<evidence type="ECO:0000256" key="4">
    <source>
        <dbReference type="ARBA" id="ARBA00022692"/>
    </source>
</evidence>
<comment type="similarity">
    <text evidence="2">Belongs to the NrfD family.</text>
</comment>
<gene>
    <name evidence="7" type="ORF">AVDCRST_MAG46-2039</name>
</gene>
<keyword evidence="5" id="KW-1133">Transmembrane helix</keyword>
<evidence type="ECO:0000256" key="6">
    <source>
        <dbReference type="ARBA" id="ARBA00023136"/>
    </source>
</evidence>
<dbReference type="InterPro" id="IPR005614">
    <property type="entry name" value="NrfD-like"/>
</dbReference>
<evidence type="ECO:0000256" key="5">
    <source>
        <dbReference type="ARBA" id="ARBA00022989"/>
    </source>
</evidence>